<feature type="transmembrane region" description="Helical" evidence="4">
    <location>
        <begin position="16"/>
        <end position="38"/>
    </location>
</feature>
<dbReference type="PANTHER" id="PTHR23528:SF1">
    <property type="entry name" value="MAJOR FACILITATOR SUPERFAMILY (MFS) PROFILE DOMAIN-CONTAINING PROTEIN"/>
    <property type="match status" value="1"/>
</dbReference>
<keyword evidence="1 4" id="KW-0812">Transmembrane</keyword>
<feature type="transmembrane region" description="Helical" evidence="4">
    <location>
        <begin position="349"/>
        <end position="368"/>
    </location>
</feature>
<evidence type="ECO:0000256" key="1">
    <source>
        <dbReference type="ARBA" id="ARBA00022692"/>
    </source>
</evidence>
<dbReference type="InterPro" id="IPR011701">
    <property type="entry name" value="MFS"/>
</dbReference>
<feature type="transmembrane region" description="Helical" evidence="4">
    <location>
        <begin position="173"/>
        <end position="191"/>
    </location>
</feature>
<proteinExistence type="predicted"/>
<dbReference type="InterPro" id="IPR036259">
    <property type="entry name" value="MFS_trans_sf"/>
</dbReference>
<dbReference type="Pfam" id="PF07690">
    <property type="entry name" value="MFS_1"/>
    <property type="match status" value="1"/>
</dbReference>
<dbReference type="KEGG" id="nar:Saro_1610"/>
<evidence type="ECO:0000259" key="5">
    <source>
        <dbReference type="PROSITE" id="PS50850"/>
    </source>
</evidence>
<feature type="transmembrane region" description="Helical" evidence="4">
    <location>
        <begin position="223"/>
        <end position="244"/>
    </location>
</feature>
<evidence type="ECO:0000313" key="7">
    <source>
        <dbReference type="Proteomes" id="UP000009134"/>
    </source>
</evidence>
<feature type="transmembrane region" description="Helical" evidence="4">
    <location>
        <begin position="256"/>
        <end position="278"/>
    </location>
</feature>
<feature type="transmembrane region" description="Helical" evidence="4">
    <location>
        <begin position="50"/>
        <end position="72"/>
    </location>
</feature>
<evidence type="ECO:0000256" key="3">
    <source>
        <dbReference type="ARBA" id="ARBA00023136"/>
    </source>
</evidence>
<dbReference type="STRING" id="279238.Saro_1610"/>
<feature type="transmembrane region" description="Helical" evidence="4">
    <location>
        <begin position="84"/>
        <end position="100"/>
    </location>
</feature>
<dbReference type="PANTHER" id="PTHR23528">
    <property type="match status" value="1"/>
</dbReference>
<name>Q2G7X3_NOVAD</name>
<keyword evidence="2 4" id="KW-1133">Transmembrane helix</keyword>
<evidence type="ECO:0000256" key="2">
    <source>
        <dbReference type="ARBA" id="ARBA00022989"/>
    </source>
</evidence>
<feature type="transmembrane region" description="Helical" evidence="4">
    <location>
        <begin position="142"/>
        <end position="167"/>
    </location>
</feature>
<evidence type="ECO:0000313" key="6">
    <source>
        <dbReference type="EMBL" id="ABD26050.1"/>
    </source>
</evidence>
<organism evidence="6 7">
    <name type="scientific">Novosphingobium aromaticivorans (strain ATCC 700278 / DSM 12444 / CCUG 56034 / CIP 105152 / NBRC 16084 / F199)</name>
    <dbReference type="NCBI Taxonomy" id="279238"/>
    <lineage>
        <taxon>Bacteria</taxon>
        <taxon>Pseudomonadati</taxon>
        <taxon>Pseudomonadota</taxon>
        <taxon>Alphaproteobacteria</taxon>
        <taxon>Sphingomonadales</taxon>
        <taxon>Sphingomonadaceae</taxon>
        <taxon>Novosphingobium</taxon>
    </lineage>
</organism>
<accession>Q2G7X3</accession>
<evidence type="ECO:0000256" key="4">
    <source>
        <dbReference type="SAM" id="Phobius"/>
    </source>
</evidence>
<keyword evidence="7" id="KW-1185">Reference proteome</keyword>
<feature type="transmembrane region" description="Helical" evidence="4">
    <location>
        <begin position="311"/>
        <end position="328"/>
    </location>
</feature>
<reference evidence="7" key="1">
    <citation type="submission" date="2006-01" db="EMBL/GenBank/DDBJ databases">
        <title>Complete sequence of Novosphingobium aromaticivorans DSM 12444.</title>
        <authorList>
            <consortium name="US DOE Joint Genome Institute"/>
            <person name="Copeland A."/>
            <person name="Lucas S."/>
            <person name="Lapidus A."/>
            <person name="Barry K."/>
            <person name="Detter J.C."/>
            <person name="Glavina T."/>
            <person name="Hammon N."/>
            <person name="Israni S."/>
            <person name="Pitluck S."/>
            <person name="Chain P."/>
            <person name="Malfatti S."/>
            <person name="Shin M."/>
            <person name="Vergez L."/>
            <person name="Schmutz J."/>
            <person name="Larimer F."/>
            <person name="Land M."/>
            <person name="Kyrpides N."/>
            <person name="Ivanova N."/>
            <person name="Fredrickson J."/>
            <person name="Balkwill D."/>
            <person name="Romine M.F."/>
            <person name="Richardson P."/>
        </authorList>
    </citation>
    <scope>NUCLEOTIDE SEQUENCE [LARGE SCALE GENOMIC DNA]</scope>
    <source>
        <strain evidence="7">ATCC 700278 / DSM 12444 / CCUG 56034 / CIP 105152 / NBRC 16084 / F199</strain>
    </source>
</reference>
<dbReference type="Proteomes" id="UP000009134">
    <property type="component" value="Chromosome"/>
</dbReference>
<dbReference type="GO" id="GO:0022857">
    <property type="term" value="F:transmembrane transporter activity"/>
    <property type="evidence" value="ECO:0007669"/>
    <property type="project" value="InterPro"/>
</dbReference>
<feature type="transmembrane region" description="Helical" evidence="4">
    <location>
        <begin position="374"/>
        <end position="393"/>
    </location>
</feature>
<feature type="transmembrane region" description="Helical" evidence="4">
    <location>
        <begin position="285"/>
        <end position="305"/>
    </location>
</feature>
<dbReference type="eggNOG" id="COG0477">
    <property type="taxonomic scope" value="Bacteria"/>
</dbReference>
<dbReference type="InterPro" id="IPR020846">
    <property type="entry name" value="MFS_dom"/>
</dbReference>
<protein>
    <submittedName>
        <fullName evidence="6">Major facilitator superfamily MFS_1</fullName>
    </submittedName>
</protein>
<dbReference type="Gene3D" id="1.20.1250.20">
    <property type="entry name" value="MFS general substrate transporter like domains"/>
    <property type="match status" value="2"/>
</dbReference>
<keyword evidence="3 4" id="KW-0472">Membrane</keyword>
<sequence length="404" mass="42160">MHGPFGEHDRRDRRFLALYALAWAGATIAYTPLLTLLLPMHVDAQAGGDGVRWLALTTFAGALTASLGNILFGWLSDRSGRRRPWVLTGLGLSSALLMLVPEVKSLAALAGVIMLWQIGLNMMLGPLAAWAGDRVPDRRKGLLGGLLAFAPASGALAGAFVTIPGLADLPQRFDIVAAIVALCVLPLAILGEDGFAGAGQPEVSDDTPAVAAALLRALATRMWFARLLVQVSEASLFAYFYLWLRTVDPSFGDAAIARVLLVAMLIGALTALLAGHWADRRGRPVTPLVVASGGGAVGLVAMALASNAAQAVAGYLVFGLSTSVFLALHSAQTLRVLPDGARRGRNLGLFNLTNTLPSLAVPSLTLTLVPALGFSGLFLALAALSLLALVLLVRAPSSTLRREG</sequence>
<dbReference type="SUPFAM" id="SSF103473">
    <property type="entry name" value="MFS general substrate transporter"/>
    <property type="match status" value="1"/>
</dbReference>
<gene>
    <name evidence="6" type="ordered locus">Saro_1610</name>
</gene>
<dbReference type="AlphaFoldDB" id="Q2G7X3"/>
<dbReference type="EMBL" id="CP000248">
    <property type="protein sequence ID" value="ABD26050.1"/>
    <property type="molecule type" value="Genomic_DNA"/>
</dbReference>
<feature type="transmembrane region" description="Helical" evidence="4">
    <location>
        <begin position="106"/>
        <end position="130"/>
    </location>
</feature>
<feature type="domain" description="Major facilitator superfamily (MFS) profile" evidence="5">
    <location>
        <begin position="17"/>
        <end position="400"/>
    </location>
</feature>
<dbReference type="HOGENOM" id="CLU_040011_1_1_5"/>
<dbReference type="RefSeq" id="WP_011445260.1">
    <property type="nucleotide sequence ID" value="NC_007794.1"/>
</dbReference>
<dbReference type="PROSITE" id="PS50850">
    <property type="entry name" value="MFS"/>
    <property type="match status" value="1"/>
</dbReference>